<gene>
    <name evidence="2" type="ORF">B9479_007111</name>
</gene>
<dbReference type="Proteomes" id="UP000322245">
    <property type="component" value="Unassembled WGS sequence"/>
</dbReference>
<sequence length="53" mass="5912">MFFFRIFTKNSSSKGKANSSQAPYATPTGQKAPRVDEDEELLRLRGGCFGGRR</sequence>
<evidence type="ECO:0000256" key="1">
    <source>
        <dbReference type="SAM" id="MobiDB-lite"/>
    </source>
</evidence>
<protein>
    <submittedName>
        <fullName evidence="2">Uncharacterized protein</fullName>
    </submittedName>
</protein>
<comment type="caution">
    <text evidence="2">The sequence shown here is derived from an EMBL/GenBank/DDBJ whole genome shotgun (WGS) entry which is preliminary data.</text>
</comment>
<feature type="compositionally biased region" description="Low complexity" evidence="1">
    <location>
        <begin position="10"/>
        <end position="20"/>
    </location>
</feature>
<organism evidence="2 3">
    <name type="scientific">Cryptococcus floricola</name>
    <dbReference type="NCBI Taxonomy" id="2591691"/>
    <lineage>
        <taxon>Eukaryota</taxon>
        <taxon>Fungi</taxon>
        <taxon>Dikarya</taxon>
        <taxon>Basidiomycota</taxon>
        <taxon>Agaricomycotina</taxon>
        <taxon>Tremellomycetes</taxon>
        <taxon>Tremellales</taxon>
        <taxon>Cryptococcaceae</taxon>
        <taxon>Cryptococcus</taxon>
    </lineage>
</organism>
<keyword evidence="3" id="KW-1185">Reference proteome</keyword>
<dbReference type="AlphaFoldDB" id="A0A5D3ARE4"/>
<dbReference type="EMBL" id="NIDF01000143">
    <property type="protein sequence ID" value="TYJ52296.1"/>
    <property type="molecule type" value="Genomic_DNA"/>
</dbReference>
<evidence type="ECO:0000313" key="2">
    <source>
        <dbReference type="EMBL" id="TYJ52296.1"/>
    </source>
</evidence>
<proteinExistence type="predicted"/>
<feature type="region of interest" description="Disordered" evidence="1">
    <location>
        <begin position="10"/>
        <end position="37"/>
    </location>
</feature>
<name>A0A5D3ARE4_9TREE</name>
<accession>A0A5D3ARE4</accession>
<evidence type="ECO:0000313" key="3">
    <source>
        <dbReference type="Proteomes" id="UP000322245"/>
    </source>
</evidence>
<reference evidence="2 3" key="1">
    <citation type="submission" date="2017-05" db="EMBL/GenBank/DDBJ databases">
        <title>The Genome Sequence of Tsuchiyaea wingfieldii DSM 27421.</title>
        <authorList>
            <person name="Cuomo C."/>
            <person name="Passer A."/>
            <person name="Billmyre B."/>
            <person name="Heitman J."/>
        </authorList>
    </citation>
    <scope>NUCLEOTIDE SEQUENCE [LARGE SCALE GENOMIC DNA]</scope>
    <source>
        <strain evidence="2 3">DSM 27421</strain>
    </source>
</reference>